<dbReference type="GO" id="GO:0005886">
    <property type="term" value="C:plasma membrane"/>
    <property type="evidence" value="ECO:0007669"/>
    <property type="project" value="UniProtKB-SubCell"/>
</dbReference>
<evidence type="ECO:0000256" key="4">
    <source>
        <dbReference type="ARBA" id="ARBA00022989"/>
    </source>
</evidence>
<dbReference type="PANTHER" id="PTHR33931:SF2">
    <property type="entry name" value="HOLIN-LIKE PROTEIN CIDA"/>
    <property type="match status" value="1"/>
</dbReference>
<accession>A0A7W1WRW4</accession>
<organism evidence="7 8">
    <name type="scientific">Paenactinomyces guangxiensis</name>
    <dbReference type="NCBI Taxonomy" id="1490290"/>
    <lineage>
        <taxon>Bacteria</taxon>
        <taxon>Bacillati</taxon>
        <taxon>Bacillota</taxon>
        <taxon>Bacilli</taxon>
        <taxon>Bacillales</taxon>
        <taxon>Thermoactinomycetaceae</taxon>
        <taxon>Paenactinomyces</taxon>
    </lineage>
</organism>
<feature type="transmembrane region" description="Helical" evidence="6">
    <location>
        <begin position="7"/>
        <end position="27"/>
    </location>
</feature>
<sequence length="126" mass="14223">MGRMMMQFLTMLVIYLVGNNIATWLHLPFPGGIVGMTLLLSALLLGICKLTWVEIAAQWHIKHITLLFIPSIVGVLHYTDIFRSEGLKLAVVLAISSLAILLVTAYTAEYYENKKKRREQHGNINQ</sequence>
<keyword evidence="2" id="KW-1003">Cell membrane</keyword>
<evidence type="ECO:0000256" key="1">
    <source>
        <dbReference type="ARBA" id="ARBA00004651"/>
    </source>
</evidence>
<proteinExistence type="predicted"/>
<comment type="caution">
    <text evidence="7">The sequence shown here is derived from an EMBL/GenBank/DDBJ whole genome shotgun (WGS) entry which is preliminary data.</text>
</comment>
<evidence type="ECO:0000256" key="2">
    <source>
        <dbReference type="ARBA" id="ARBA00022475"/>
    </source>
</evidence>
<dbReference type="Pfam" id="PF03788">
    <property type="entry name" value="LrgA"/>
    <property type="match status" value="1"/>
</dbReference>
<gene>
    <name evidence="7" type="ORF">H1191_11505</name>
</gene>
<evidence type="ECO:0000256" key="3">
    <source>
        <dbReference type="ARBA" id="ARBA00022692"/>
    </source>
</evidence>
<protein>
    <submittedName>
        <fullName evidence="7">CidA/LrgA family protein</fullName>
    </submittedName>
</protein>
<reference evidence="7 8" key="1">
    <citation type="submission" date="2020-07" db="EMBL/GenBank/DDBJ databases">
        <authorList>
            <person name="Feng H."/>
        </authorList>
    </citation>
    <scope>NUCLEOTIDE SEQUENCE [LARGE SCALE GENOMIC DNA]</scope>
    <source>
        <strain evidence="8">s-10</strain>
    </source>
</reference>
<keyword evidence="5 6" id="KW-0472">Membrane</keyword>
<dbReference type="Proteomes" id="UP000535491">
    <property type="component" value="Unassembled WGS sequence"/>
</dbReference>
<dbReference type="EMBL" id="JACEIQ010000011">
    <property type="protein sequence ID" value="MBA4494933.1"/>
    <property type="molecule type" value="Genomic_DNA"/>
</dbReference>
<dbReference type="RefSeq" id="WP_181752178.1">
    <property type="nucleotide sequence ID" value="NZ_JACEIQ010000011.1"/>
</dbReference>
<dbReference type="InterPro" id="IPR005538">
    <property type="entry name" value="LrgA/CidA"/>
</dbReference>
<feature type="transmembrane region" description="Helical" evidence="6">
    <location>
        <begin position="64"/>
        <end position="81"/>
    </location>
</feature>
<keyword evidence="3 6" id="KW-0812">Transmembrane</keyword>
<feature type="transmembrane region" description="Helical" evidence="6">
    <location>
        <begin position="87"/>
        <end position="108"/>
    </location>
</feature>
<feature type="transmembrane region" description="Helical" evidence="6">
    <location>
        <begin position="33"/>
        <end position="52"/>
    </location>
</feature>
<dbReference type="AlphaFoldDB" id="A0A7W1WRW4"/>
<comment type="subcellular location">
    <subcellularLocation>
        <location evidence="1">Cell membrane</location>
        <topology evidence="1">Multi-pass membrane protein</topology>
    </subcellularLocation>
</comment>
<evidence type="ECO:0000313" key="7">
    <source>
        <dbReference type="EMBL" id="MBA4494933.1"/>
    </source>
</evidence>
<name>A0A7W1WRW4_9BACL</name>
<dbReference type="PANTHER" id="PTHR33931">
    <property type="entry name" value="HOLIN-LIKE PROTEIN CIDA-RELATED"/>
    <property type="match status" value="1"/>
</dbReference>
<evidence type="ECO:0000256" key="6">
    <source>
        <dbReference type="SAM" id="Phobius"/>
    </source>
</evidence>
<keyword evidence="8" id="KW-1185">Reference proteome</keyword>
<evidence type="ECO:0000256" key="5">
    <source>
        <dbReference type="ARBA" id="ARBA00023136"/>
    </source>
</evidence>
<keyword evidence="4 6" id="KW-1133">Transmembrane helix</keyword>
<evidence type="ECO:0000313" key="8">
    <source>
        <dbReference type="Proteomes" id="UP000535491"/>
    </source>
</evidence>